<dbReference type="GO" id="GO:0005576">
    <property type="term" value="C:extracellular region"/>
    <property type="evidence" value="ECO:0007669"/>
    <property type="project" value="UniProtKB-SubCell"/>
</dbReference>
<dbReference type="HOGENOM" id="CLU_301277_0_0_1"/>
<evidence type="ECO:0000256" key="9">
    <source>
        <dbReference type="ARBA" id="ARBA00022989"/>
    </source>
</evidence>
<dbReference type="PANTHER" id="PTHR33048">
    <property type="entry name" value="PTH11-LIKE INTEGRAL MEMBRANE PROTEIN (AFU_ORTHOLOGUE AFUA_5G11245)"/>
    <property type="match status" value="1"/>
</dbReference>
<dbReference type="GO" id="GO:0046872">
    <property type="term" value="F:metal ion binding"/>
    <property type="evidence" value="ECO:0007669"/>
    <property type="project" value="UniProtKB-UniRule"/>
</dbReference>
<keyword evidence="7 16" id="KW-0812">Transmembrane</keyword>
<dbReference type="PROSITE" id="PS52012">
    <property type="entry name" value="CFEM"/>
    <property type="match status" value="1"/>
</dbReference>
<dbReference type="Pfam" id="PF05730">
    <property type="entry name" value="CFEM"/>
    <property type="match status" value="1"/>
</dbReference>
<feature type="compositionally biased region" description="Polar residues" evidence="15">
    <location>
        <begin position="246"/>
        <end position="260"/>
    </location>
</feature>
<feature type="compositionally biased region" description="Low complexity" evidence="15">
    <location>
        <begin position="228"/>
        <end position="237"/>
    </location>
</feature>
<comment type="similarity">
    <text evidence="4">Belongs to the RBT5 family.</text>
</comment>
<dbReference type="InterPro" id="IPR049326">
    <property type="entry name" value="Rhodopsin_dom_fungi"/>
</dbReference>
<dbReference type="SMART" id="SM00747">
    <property type="entry name" value="CFEM"/>
    <property type="match status" value="1"/>
</dbReference>
<feature type="transmembrane region" description="Helical" evidence="16">
    <location>
        <begin position="697"/>
        <end position="717"/>
    </location>
</feature>
<keyword evidence="10 16" id="KW-0472">Membrane</keyword>
<feature type="transmembrane region" description="Helical" evidence="16">
    <location>
        <begin position="768"/>
        <end position="787"/>
    </location>
</feature>
<evidence type="ECO:0000256" key="5">
    <source>
        <dbReference type="ARBA" id="ARBA00022525"/>
    </source>
</evidence>
<feature type="region of interest" description="Disordered" evidence="15">
    <location>
        <begin position="114"/>
        <end position="149"/>
    </location>
</feature>
<evidence type="ECO:0000256" key="6">
    <source>
        <dbReference type="ARBA" id="ARBA00022622"/>
    </source>
</evidence>
<evidence type="ECO:0000256" key="14">
    <source>
        <dbReference type="PROSITE-ProRule" id="PRU01356"/>
    </source>
</evidence>
<dbReference type="Proteomes" id="UP000020467">
    <property type="component" value="Unassembled WGS sequence"/>
</dbReference>
<evidence type="ECO:0000256" key="3">
    <source>
        <dbReference type="ARBA" id="ARBA00004613"/>
    </source>
</evidence>
<dbReference type="GO" id="GO:0098552">
    <property type="term" value="C:side of membrane"/>
    <property type="evidence" value="ECO:0007669"/>
    <property type="project" value="UniProtKB-KW"/>
</dbReference>
<keyword evidence="6" id="KW-0325">Glycoprotein</keyword>
<evidence type="ECO:0000256" key="10">
    <source>
        <dbReference type="ARBA" id="ARBA00023136"/>
    </source>
</evidence>
<feature type="disulfide bond" evidence="14">
    <location>
        <begin position="632"/>
        <end position="663"/>
    </location>
</feature>
<dbReference type="InterPro" id="IPR052337">
    <property type="entry name" value="SAT4-like"/>
</dbReference>
<keyword evidence="14" id="KW-0349">Heme</keyword>
<keyword evidence="6" id="KW-0336">GPI-anchor</keyword>
<keyword evidence="9 16" id="KW-1133">Transmembrane helix</keyword>
<keyword evidence="11 14" id="KW-1015">Disulfide bond</keyword>
<evidence type="ECO:0000256" key="11">
    <source>
        <dbReference type="ARBA" id="ARBA00023157"/>
    </source>
</evidence>
<accession>A0A010QNT9</accession>
<proteinExistence type="inferred from homology"/>
<feature type="transmembrane region" description="Helical" evidence="16">
    <location>
        <begin position="593"/>
        <end position="616"/>
    </location>
</feature>
<sequence>MSKNPAGDGDLPPSYNEATTSYQSSLSLNPNSSVSATLNNLSSLLRETQAQQTARDTITTTTLLPLLTPHITSLLTRLGTTPHPPISTELYLVPAAAVGPEWIIASDADPKAGQVAEVTRVEPEADPDSKGRGDTKGQSTGSASRNAVAGSSYEFDEWGRWDDDISAGASTSREGKWWWSDEGLARRLAKRLQPEPKIDRTVIRAVVEQSKEDKKAGRWGLFRAGTDPSSSPLSSSSGPPPPRQFIKSTSPSTSMEENVSMTVRAEEVTFRRENEMGIWEIRTISIVRFKPIHPNHSSLLTNLSVFCPDEGFWLTNGTNQYQEDASCSSEIRSNFGFSTILHGLPSSNDNDIRKYYGSPKIVNHNHLDQNALTQNSSTMVSIQVVKQSTALIASLPKGLVAVFIGATSGIGKSTLQHLAEHARSPHIYTIARPQTVASHASFLASLRATTNPDANYTLLSADHALLSDINAAMDTILQQETKIDILFLSAGFIAFEGRQNTVEGLDPSMSTRYYTRLRAVQKLLPLLRNAARPRVVSVLAAGLEGPMVDEDDLDLRRPGNWGYWPASVQATTMGTLALEVLARENPGVFLRRFIAFAVMLWARLAPPLLLLCLGSLTKASNLGDLPPCAVPCLLDAIPKSACASGDQTCLCGDTSYINLVETCVRANCSVKNALVTKNITQTECGFPVEDNFATVKVIRLVLFFTLPTFAIILRMVVKIARISPWGLDDSTILLTYIIMIGFIPVNYFAERSGAGQDIWSLTFDQIDLYFLTFYIGQLLYVFTLTLIKSSMLFMFLRIFPGEKFRRVLWVTQAVTVGLGMGSVFLVAFQCQPVSIAWKQWTGEENGHCIPVPPLGVVHGVVNIILDIWMLILPASQVLFLNMKPRKKWAVMFMFSLGLFGIRLRAVLRYTTASTNPTVDAMPVAVWSDVELDVGVFTTCIPNIWQFVRRFILKDPKRVEKLSSRNAQIQNLEEYPQKSPAPASTEVGEEELS</sequence>
<keyword evidence="14" id="KW-0479">Metal-binding</keyword>
<dbReference type="SUPFAM" id="SSF51735">
    <property type="entry name" value="NAD(P)-binding Rossmann-fold domains"/>
    <property type="match status" value="1"/>
</dbReference>
<feature type="region of interest" description="Disordered" evidence="15">
    <location>
        <begin position="969"/>
        <end position="992"/>
    </location>
</feature>
<feature type="domain" description="CFEM" evidence="17">
    <location>
        <begin position="600"/>
        <end position="711"/>
    </location>
</feature>
<evidence type="ECO:0000259" key="17">
    <source>
        <dbReference type="PROSITE" id="PS52012"/>
    </source>
</evidence>
<feature type="region of interest" description="Disordered" evidence="15">
    <location>
        <begin position="217"/>
        <end position="260"/>
    </location>
</feature>
<feature type="region of interest" description="Disordered" evidence="15">
    <location>
        <begin position="1"/>
        <end position="31"/>
    </location>
</feature>
<evidence type="ECO:0000256" key="12">
    <source>
        <dbReference type="ARBA" id="ARBA00023288"/>
    </source>
</evidence>
<dbReference type="Pfam" id="PF20684">
    <property type="entry name" value="Fung_rhodopsin"/>
    <property type="match status" value="1"/>
</dbReference>
<dbReference type="EMBL" id="JARH01000353">
    <property type="protein sequence ID" value="EXF81782.1"/>
    <property type="molecule type" value="Genomic_DNA"/>
</dbReference>
<evidence type="ECO:0000256" key="4">
    <source>
        <dbReference type="ARBA" id="ARBA00010031"/>
    </source>
</evidence>
<protein>
    <recommendedName>
        <fullName evidence="17">CFEM domain-containing protein</fullName>
    </recommendedName>
</protein>
<dbReference type="InterPro" id="IPR036291">
    <property type="entry name" value="NAD(P)-bd_dom_sf"/>
</dbReference>
<feature type="disulfide bond" evidence="14">
    <location>
        <begin position="651"/>
        <end position="684"/>
    </location>
</feature>
<keyword evidence="12" id="KW-0449">Lipoprotein</keyword>
<feature type="disulfide bond" evidence="14">
    <location>
        <begin position="642"/>
        <end position="649"/>
    </location>
</feature>
<dbReference type="OrthoDB" id="2496787at2759"/>
<evidence type="ECO:0000256" key="2">
    <source>
        <dbReference type="ARBA" id="ARBA00004589"/>
    </source>
</evidence>
<evidence type="ECO:0000256" key="7">
    <source>
        <dbReference type="ARBA" id="ARBA00022692"/>
    </source>
</evidence>
<evidence type="ECO:0000256" key="8">
    <source>
        <dbReference type="ARBA" id="ARBA00022729"/>
    </source>
</evidence>
<evidence type="ECO:0000313" key="19">
    <source>
        <dbReference type="Proteomes" id="UP000020467"/>
    </source>
</evidence>
<feature type="binding site" description="axial binding residue" evidence="14">
    <location>
        <position position="646"/>
    </location>
    <ligand>
        <name>heme</name>
        <dbReference type="ChEBI" id="CHEBI:30413"/>
    </ligand>
    <ligandPart>
        <name>Fe</name>
        <dbReference type="ChEBI" id="CHEBI:18248"/>
    </ligandPart>
</feature>
<feature type="transmembrane region" description="Helical" evidence="16">
    <location>
        <begin position="807"/>
        <end position="828"/>
    </location>
</feature>
<dbReference type="InterPro" id="IPR008427">
    <property type="entry name" value="Extracellular_membr_CFEM_dom"/>
</dbReference>
<keyword evidence="19" id="KW-1185">Reference proteome</keyword>
<comment type="subcellular location">
    <subcellularLocation>
        <location evidence="2">Membrane</location>
        <topology evidence="2">Lipid-anchor</topology>
        <topology evidence="2">GPI-anchor</topology>
    </subcellularLocation>
    <subcellularLocation>
        <location evidence="1">Membrane</location>
        <topology evidence="1">Multi-pass membrane protein</topology>
    </subcellularLocation>
    <subcellularLocation>
        <location evidence="3">Secreted</location>
    </subcellularLocation>
</comment>
<feature type="compositionally biased region" description="Basic and acidic residues" evidence="15">
    <location>
        <begin position="119"/>
        <end position="135"/>
    </location>
</feature>
<feature type="compositionally biased region" description="Polar residues" evidence="15">
    <location>
        <begin position="136"/>
        <end position="145"/>
    </location>
</feature>
<name>A0A010QNT9_9PEZI</name>
<feature type="transmembrane region" description="Helical" evidence="16">
    <location>
        <begin position="888"/>
        <end position="907"/>
    </location>
</feature>
<dbReference type="Gene3D" id="3.40.50.720">
    <property type="entry name" value="NAD(P)-binding Rossmann-like Domain"/>
    <property type="match status" value="1"/>
</dbReference>
<keyword evidence="5" id="KW-0964">Secreted</keyword>
<organism evidence="18 19">
    <name type="scientific">Colletotrichum fioriniae PJ7</name>
    <dbReference type="NCBI Taxonomy" id="1445577"/>
    <lineage>
        <taxon>Eukaryota</taxon>
        <taxon>Fungi</taxon>
        <taxon>Dikarya</taxon>
        <taxon>Ascomycota</taxon>
        <taxon>Pezizomycotina</taxon>
        <taxon>Sordariomycetes</taxon>
        <taxon>Hypocreomycetidae</taxon>
        <taxon>Glomerellales</taxon>
        <taxon>Glomerellaceae</taxon>
        <taxon>Colletotrichum</taxon>
        <taxon>Colletotrichum acutatum species complex</taxon>
    </lineage>
</organism>
<evidence type="ECO:0000256" key="15">
    <source>
        <dbReference type="SAM" id="MobiDB-lite"/>
    </source>
</evidence>
<feature type="disulfide bond" evidence="14">
    <location>
        <begin position="628"/>
        <end position="668"/>
    </location>
</feature>
<evidence type="ECO:0000256" key="13">
    <source>
        <dbReference type="ARBA" id="ARBA00038359"/>
    </source>
</evidence>
<reference evidence="18 19" key="1">
    <citation type="submission" date="2014-02" db="EMBL/GenBank/DDBJ databases">
        <title>The genome sequence of Colletotrichum fioriniae PJ7.</title>
        <authorList>
            <person name="Baroncelli R."/>
            <person name="Thon M.R."/>
        </authorList>
    </citation>
    <scope>NUCLEOTIDE SEQUENCE [LARGE SCALE GENOMIC DNA]</scope>
    <source>
        <strain evidence="18 19">PJ7</strain>
    </source>
</reference>
<keyword evidence="8" id="KW-0732">Signal</keyword>
<keyword evidence="14" id="KW-0408">Iron</keyword>
<evidence type="ECO:0000256" key="16">
    <source>
        <dbReference type="SAM" id="Phobius"/>
    </source>
</evidence>
<gene>
    <name evidence="18" type="ORF">CFIO01_04830</name>
</gene>
<feature type="transmembrane region" description="Helical" evidence="16">
    <location>
        <begin position="729"/>
        <end position="748"/>
    </location>
</feature>
<evidence type="ECO:0000313" key="18">
    <source>
        <dbReference type="EMBL" id="EXF81782.1"/>
    </source>
</evidence>
<dbReference type="PANTHER" id="PTHR33048:SF143">
    <property type="entry name" value="EXTRACELLULAR MEMBRANE PROTEIN CFEM DOMAIN-CONTAINING PROTEIN-RELATED"/>
    <property type="match status" value="1"/>
</dbReference>
<dbReference type="eggNOG" id="ENOG502RA0Z">
    <property type="taxonomic scope" value="Eukaryota"/>
</dbReference>
<feature type="compositionally biased region" description="Low complexity" evidence="15">
    <location>
        <begin position="21"/>
        <end position="31"/>
    </location>
</feature>
<dbReference type="AlphaFoldDB" id="A0A010QNT9"/>
<dbReference type="KEGG" id="cfj:CFIO01_04830"/>
<comment type="caution">
    <text evidence="18">The sequence shown here is derived from an EMBL/GenBank/DDBJ whole genome shotgun (WGS) entry which is preliminary data.</text>
</comment>
<comment type="similarity">
    <text evidence="13">Belongs to the SAT4 family.</text>
</comment>
<evidence type="ECO:0000256" key="1">
    <source>
        <dbReference type="ARBA" id="ARBA00004141"/>
    </source>
</evidence>
<feature type="transmembrane region" description="Helical" evidence="16">
    <location>
        <begin position="860"/>
        <end position="881"/>
    </location>
</feature>